<comment type="similarity">
    <text evidence="2 10">Belongs to the TRAFAC class TrmE-Era-EngA-EngB-Septin-like GTPase superfamily. EngB GTPase family.</text>
</comment>
<dbReference type="STRING" id="1121451.DESAM_22375"/>
<evidence type="ECO:0000313" key="12">
    <source>
        <dbReference type="EMBL" id="CCO24642.1"/>
    </source>
</evidence>
<dbReference type="KEGG" id="dhy:DESAM_22375"/>
<accession>L0REK5</accession>
<evidence type="ECO:0000256" key="3">
    <source>
        <dbReference type="ARBA" id="ARBA00022618"/>
    </source>
</evidence>
<dbReference type="GO" id="GO:0046872">
    <property type="term" value="F:metal ion binding"/>
    <property type="evidence" value="ECO:0007669"/>
    <property type="project" value="UniProtKB-KW"/>
</dbReference>
<dbReference type="Proteomes" id="UP000010808">
    <property type="component" value="Chromosome"/>
</dbReference>
<dbReference type="HAMAP" id="MF_00321">
    <property type="entry name" value="GTPase_EngB"/>
    <property type="match status" value="1"/>
</dbReference>
<feature type="domain" description="EngB-type G" evidence="11">
    <location>
        <begin position="21"/>
        <end position="191"/>
    </location>
</feature>
<dbReference type="HOGENOM" id="CLU_033732_3_0_7"/>
<dbReference type="InterPro" id="IPR019987">
    <property type="entry name" value="GTP-bd_ribosome_bio_YsxC"/>
</dbReference>
<gene>
    <name evidence="10 12" type="primary">engB</name>
    <name evidence="12" type="ORF">DESAM_22375</name>
</gene>
<dbReference type="NCBIfam" id="TIGR03598">
    <property type="entry name" value="GTPase_YsxC"/>
    <property type="match status" value="1"/>
</dbReference>
<evidence type="ECO:0000256" key="10">
    <source>
        <dbReference type="HAMAP-Rule" id="MF_00321"/>
    </source>
</evidence>
<reference evidence="12 13" key="1">
    <citation type="submission" date="2012-10" db="EMBL/GenBank/DDBJ databases">
        <authorList>
            <person name="Genoscope - CEA"/>
        </authorList>
    </citation>
    <scope>NUCLEOTIDE SEQUENCE [LARGE SCALE GENOMIC DNA]</scope>
    <source>
        <strain evidence="13">AM13 / DSM 14728</strain>
    </source>
</reference>
<evidence type="ECO:0000256" key="5">
    <source>
        <dbReference type="ARBA" id="ARBA00022741"/>
    </source>
</evidence>
<evidence type="ECO:0000256" key="7">
    <source>
        <dbReference type="ARBA" id="ARBA00023134"/>
    </source>
</evidence>
<dbReference type="Pfam" id="PF01926">
    <property type="entry name" value="MMR_HSR1"/>
    <property type="match status" value="1"/>
</dbReference>
<evidence type="ECO:0000256" key="9">
    <source>
        <dbReference type="ARBA" id="ARBA00023306"/>
    </source>
</evidence>
<dbReference type="eggNOG" id="COG0218">
    <property type="taxonomic scope" value="Bacteria"/>
</dbReference>
<keyword evidence="8 10" id="KW-0717">Septation</keyword>
<dbReference type="Gene3D" id="3.40.50.300">
    <property type="entry name" value="P-loop containing nucleotide triphosphate hydrolases"/>
    <property type="match status" value="1"/>
</dbReference>
<dbReference type="PATRIC" id="fig|1121451.3.peg.2597"/>
<keyword evidence="5 10" id="KW-0547">Nucleotide-binding</keyword>
<dbReference type="PROSITE" id="PS51706">
    <property type="entry name" value="G_ENGB"/>
    <property type="match status" value="1"/>
</dbReference>
<dbReference type="GO" id="GO:0000917">
    <property type="term" value="P:division septum assembly"/>
    <property type="evidence" value="ECO:0007669"/>
    <property type="project" value="UniProtKB-KW"/>
</dbReference>
<dbReference type="PANTHER" id="PTHR11649">
    <property type="entry name" value="MSS1/TRME-RELATED GTP-BINDING PROTEIN"/>
    <property type="match status" value="1"/>
</dbReference>
<evidence type="ECO:0000256" key="8">
    <source>
        <dbReference type="ARBA" id="ARBA00023210"/>
    </source>
</evidence>
<dbReference type="GO" id="GO:0005829">
    <property type="term" value="C:cytosol"/>
    <property type="evidence" value="ECO:0007669"/>
    <property type="project" value="TreeGrafter"/>
</dbReference>
<keyword evidence="13" id="KW-1185">Reference proteome</keyword>
<evidence type="ECO:0000256" key="1">
    <source>
        <dbReference type="ARBA" id="ARBA00001946"/>
    </source>
</evidence>
<dbReference type="SUPFAM" id="SSF52540">
    <property type="entry name" value="P-loop containing nucleoside triphosphate hydrolases"/>
    <property type="match status" value="1"/>
</dbReference>
<dbReference type="InterPro" id="IPR006073">
    <property type="entry name" value="GTP-bd"/>
</dbReference>
<dbReference type="GO" id="GO:0005525">
    <property type="term" value="F:GTP binding"/>
    <property type="evidence" value="ECO:0007669"/>
    <property type="project" value="UniProtKB-UniRule"/>
</dbReference>
<evidence type="ECO:0000256" key="4">
    <source>
        <dbReference type="ARBA" id="ARBA00022723"/>
    </source>
</evidence>
<organism evidence="12 13">
    <name type="scientific">Maridesulfovibrio hydrothermalis AM13 = DSM 14728</name>
    <dbReference type="NCBI Taxonomy" id="1121451"/>
    <lineage>
        <taxon>Bacteria</taxon>
        <taxon>Pseudomonadati</taxon>
        <taxon>Thermodesulfobacteriota</taxon>
        <taxon>Desulfovibrionia</taxon>
        <taxon>Desulfovibrionales</taxon>
        <taxon>Desulfovibrionaceae</taxon>
        <taxon>Maridesulfovibrio</taxon>
    </lineage>
</organism>
<protein>
    <recommendedName>
        <fullName evidence="10">Probable GTP-binding protein EngB</fullName>
    </recommendedName>
</protein>
<dbReference type="InterPro" id="IPR027417">
    <property type="entry name" value="P-loop_NTPase"/>
</dbReference>
<keyword evidence="3 10" id="KW-0132">Cell division</keyword>
<dbReference type="AlphaFoldDB" id="L0REK5"/>
<evidence type="ECO:0000256" key="6">
    <source>
        <dbReference type="ARBA" id="ARBA00022842"/>
    </source>
</evidence>
<proteinExistence type="inferred from homology"/>
<sequence length="205" mass="23087">MDNTLTLIKTVYEINQLELVAAPQIILAGRSNVGKSSLINCLASRKKLAKISSTPGKTRSLNYYEVEPHGYYIVDLPGYGYAKCSKTERAKWGKLIDRYLQDNAYIAAAAVLLDSRLTPQKNDIEMISYFKHCNVPILPIMTKSDKTKQRERAKVQSQWEDILKVKPLCVSSKSGMNRTNLWNLLDRTAIPELAETASTKTETTE</sequence>
<dbReference type="RefSeq" id="WP_015337242.1">
    <property type="nucleotide sequence ID" value="NC_020055.1"/>
</dbReference>
<keyword evidence="7 10" id="KW-0342">GTP-binding</keyword>
<keyword evidence="6" id="KW-0460">Magnesium</keyword>
<dbReference type="EMBL" id="FO203522">
    <property type="protein sequence ID" value="CCO24642.1"/>
    <property type="molecule type" value="Genomic_DNA"/>
</dbReference>
<dbReference type="InterPro" id="IPR030393">
    <property type="entry name" value="G_ENGB_dom"/>
</dbReference>
<comment type="function">
    <text evidence="10">Necessary for normal cell division and for the maintenance of normal septation.</text>
</comment>
<evidence type="ECO:0000256" key="2">
    <source>
        <dbReference type="ARBA" id="ARBA00009638"/>
    </source>
</evidence>
<keyword evidence="4" id="KW-0479">Metal-binding</keyword>
<dbReference type="OrthoDB" id="9804921at2"/>
<name>L0REK5_9BACT</name>
<evidence type="ECO:0000259" key="11">
    <source>
        <dbReference type="PROSITE" id="PS51706"/>
    </source>
</evidence>
<dbReference type="PANTHER" id="PTHR11649:SF13">
    <property type="entry name" value="ENGB-TYPE G DOMAIN-CONTAINING PROTEIN"/>
    <property type="match status" value="1"/>
</dbReference>
<evidence type="ECO:0000313" key="13">
    <source>
        <dbReference type="Proteomes" id="UP000010808"/>
    </source>
</evidence>
<keyword evidence="9 10" id="KW-0131">Cell cycle</keyword>
<comment type="cofactor">
    <cofactor evidence="1">
        <name>Mg(2+)</name>
        <dbReference type="ChEBI" id="CHEBI:18420"/>
    </cofactor>
</comment>
<dbReference type="CDD" id="cd01876">
    <property type="entry name" value="YihA_EngB"/>
    <property type="match status" value="1"/>
</dbReference>